<comment type="function">
    <text evidence="14">Glutathione-dependent oxidoreductase that facilitates the maintenance of mitochondrial redox homeostasis upon induction of apoptosis by oxidative stress. Involved in response to hydrogen peroxide and regulation of apoptosis caused by oxidative stress. Acts as a very efficient catalyst of monothiol reactions because of its high affinity for protein glutathione-mixed disulfides. Can receive electrons not only from glutathione (GSH), but also from thioredoxin reductase supporting both monothiol and dithiol reactions. Efficiently catalyzes both glutathionylation and deglutathionylation of mitochondrial complex I, which in turn regulates the superoxide production by the complex. Overexpression decreases the susceptibility to apoptosis and prevents loss of cardiolipin and cytochrome c release.</text>
</comment>
<evidence type="ECO:0000256" key="6">
    <source>
        <dbReference type="ARBA" id="ARBA00022946"/>
    </source>
</evidence>
<dbReference type="FunFam" id="3.40.30.10:FF:000093">
    <property type="entry name" value="Glutaredoxin 2"/>
    <property type="match status" value="1"/>
</dbReference>
<evidence type="ECO:0000259" key="17">
    <source>
        <dbReference type="Pfam" id="PF00462"/>
    </source>
</evidence>
<dbReference type="AlphaFoldDB" id="A0AAV2QRP6"/>
<evidence type="ECO:0000256" key="10">
    <source>
        <dbReference type="ARBA" id="ARBA00023128"/>
    </source>
</evidence>
<keyword evidence="19" id="KW-1185">Reference proteome</keyword>
<dbReference type="SUPFAM" id="SSF52833">
    <property type="entry name" value="Thioredoxin-like"/>
    <property type="match status" value="1"/>
</dbReference>
<dbReference type="InterPro" id="IPR014025">
    <property type="entry name" value="Glutaredoxin_subgr"/>
</dbReference>
<comment type="similarity">
    <text evidence="2">Belongs to the glutaredoxin family.</text>
</comment>
<dbReference type="NCBIfam" id="TIGR02180">
    <property type="entry name" value="GRX_euk"/>
    <property type="match status" value="1"/>
</dbReference>
<feature type="domain" description="Glutaredoxin" evidence="17">
    <location>
        <begin position="60"/>
        <end position="122"/>
    </location>
</feature>
<proteinExistence type="inferred from homology"/>
<dbReference type="InterPro" id="IPR036249">
    <property type="entry name" value="Thioredoxin-like_sf"/>
</dbReference>
<keyword evidence="12" id="KW-0318">Glutathionylation</keyword>
<dbReference type="Gene3D" id="3.40.30.10">
    <property type="entry name" value="Glutaredoxin"/>
    <property type="match status" value="1"/>
</dbReference>
<evidence type="ECO:0000256" key="9">
    <source>
        <dbReference type="ARBA" id="ARBA00023014"/>
    </source>
</evidence>
<sequence>FCVPKKTNKYCSKDHRSPKEQLYKLVETGMGGSPSCQIAAVDMKGPVADDVKEKINSNCVMIFSKTYCPYCKMAKKAFDDIGAKYEVVELDKHPNGTAMQDVLDTMTGARTVPRVFVSGKCIGGGSEARQKQKDGSLLELVKQCQET</sequence>
<evidence type="ECO:0000256" key="5">
    <source>
        <dbReference type="ARBA" id="ARBA00022723"/>
    </source>
</evidence>
<dbReference type="PROSITE" id="PS51354">
    <property type="entry name" value="GLUTAREDOXIN_2"/>
    <property type="match status" value="1"/>
</dbReference>
<evidence type="ECO:0000256" key="7">
    <source>
        <dbReference type="ARBA" id="ARBA00022982"/>
    </source>
</evidence>
<name>A0AAV2QRP6_MEGNR</name>
<evidence type="ECO:0000313" key="18">
    <source>
        <dbReference type="EMBL" id="CAL4097482.1"/>
    </source>
</evidence>
<evidence type="ECO:0000256" key="3">
    <source>
        <dbReference type="ARBA" id="ARBA00022448"/>
    </source>
</evidence>
<keyword evidence="8" id="KW-0408">Iron</keyword>
<dbReference type="GO" id="GO:0015035">
    <property type="term" value="F:protein-disulfide reductase activity"/>
    <property type="evidence" value="ECO:0007669"/>
    <property type="project" value="TreeGrafter"/>
</dbReference>
<gene>
    <name evidence="18" type="ORF">MNOR_LOCUS16002</name>
</gene>
<keyword evidence="7" id="KW-0249">Electron transport</keyword>
<evidence type="ECO:0000256" key="13">
    <source>
        <dbReference type="ARBA" id="ARBA00023284"/>
    </source>
</evidence>
<accession>A0AAV2QRP6</accession>
<dbReference type="GO" id="GO:0051537">
    <property type="term" value="F:2 iron, 2 sulfur cluster binding"/>
    <property type="evidence" value="ECO:0007669"/>
    <property type="project" value="UniProtKB-KW"/>
</dbReference>
<comment type="caution">
    <text evidence="18">The sequence shown here is derived from an EMBL/GenBank/DDBJ whole genome shotgun (WGS) entry which is preliminary data.</text>
</comment>
<evidence type="ECO:0000256" key="15">
    <source>
        <dbReference type="ARBA" id="ARBA00038558"/>
    </source>
</evidence>
<evidence type="ECO:0000256" key="8">
    <source>
        <dbReference type="ARBA" id="ARBA00023004"/>
    </source>
</evidence>
<dbReference type="InterPro" id="IPR011899">
    <property type="entry name" value="Glutaredoxin_euk/vir"/>
</dbReference>
<keyword evidence="11" id="KW-1015">Disulfide bond</keyword>
<keyword evidence="5" id="KW-0479">Metal-binding</keyword>
<keyword evidence="13" id="KW-0676">Redox-active center</keyword>
<evidence type="ECO:0000256" key="11">
    <source>
        <dbReference type="ARBA" id="ARBA00023157"/>
    </source>
</evidence>
<keyword evidence="6" id="KW-0809">Transit peptide</keyword>
<evidence type="ECO:0000256" key="1">
    <source>
        <dbReference type="ARBA" id="ARBA00004173"/>
    </source>
</evidence>
<comment type="subunit">
    <text evidence="15">Monomer; active form. Homodimer; inactive form. The homodimer is probably linked by 1 2Fe-2S cluster.</text>
</comment>
<organism evidence="18 19">
    <name type="scientific">Meganyctiphanes norvegica</name>
    <name type="common">Northern krill</name>
    <name type="synonym">Thysanopoda norvegica</name>
    <dbReference type="NCBI Taxonomy" id="48144"/>
    <lineage>
        <taxon>Eukaryota</taxon>
        <taxon>Metazoa</taxon>
        <taxon>Ecdysozoa</taxon>
        <taxon>Arthropoda</taxon>
        <taxon>Crustacea</taxon>
        <taxon>Multicrustacea</taxon>
        <taxon>Malacostraca</taxon>
        <taxon>Eumalacostraca</taxon>
        <taxon>Eucarida</taxon>
        <taxon>Euphausiacea</taxon>
        <taxon>Euphausiidae</taxon>
        <taxon>Meganyctiphanes</taxon>
    </lineage>
</organism>
<dbReference type="PRINTS" id="PR00160">
    <property type="entry name" value="GLUTAREDOXIN"/>
</dbReference>
<keyword evidence="9" id="KW-0411">Iron-sulfur</keyword>
<dbReference type="PANTHER" id="PTHR46679">
    <property type="match status" value="1"/>
</dbReference>
<dbReference type="CDD" id="cd03419">
    <property type="entry name" value="GRX_GRXh_1_2_like"/>
    <property type="match status" value="1"/>
</dbReference>
<evidence type="ECO:0000256" key="2">
    <source>
        <dbReference type="ARBA" id="ARBA00007787"/>
    </source>
</evidence>
<protein>
    <recommendedName>
        <fullName evidence="16">Glutaredoxin-2, mitochondrial</fullName>
    </recommendedName>
</protein>
<evidence type="ECO:0000256" key="16">
    <source>
        <dbReference type="ARBA" id="ARBA00039819"/>
    </source>
</evidence>
<reference evidence="18 19" key="1">
    <citation type="submission" date="2024-05" db="EMBL/GenBank/DDBJ databases">
        <authorList>
            <person name="Wallberg A."/>
        </authorList>
    </citation>
    <scope>NUCLEOTIDE SEQUENCE [LARGE SCALE GENOMIC DNA]</scope>
</reference>
<dbReference type="GO" id="GO:0046872">
    <property type="term" value="F:metal ion binding"/>
    <property type="evidence" value="ECO:0007669"/>
    <property type="project" value="UniProtKB-KW"/>
</dbReference>
<feature type="non-terminal residue" evidence="18">
    <location>
        <position position="1"/>
    </location>
</feature>
<keyword evidence="3" id="KW-0813">Transport</keyword>
<evidence type="ECO:0000256" key="14">
    <source>
        <dbReference type="ARBA" id="ARBA00037470"/>
    </source>
</evidence>
<comment type="subcellular location">
    <subcellularLocation>
        <location evidence="1">Mitochondrion</location>
    </subcellularLocation>
</comment>
<evidence type="ECO:0000256" key="4">
    <source>
        <dbReference type="ARBA" id="ARBA00022714"/>
    </source>
</evidence>
<keyword evidence="4" id="KW-0001">2Fe-2S</keyword>
<dbReference type="Proteomes" id="UP001497623">
    <property type="component" value="Unassembled WGS sequence"/>
</dbReference>
<dbReference type="InterPro" id="IPR002109">
    <property type="entry name" value="Glutaredoxin"/>
</dbReference>
<dbReference type="EMBL" id="CAXKWB010010292">
    <property type="protein sequence ID" value="CAL4097482.1"/>
    <property type="molecule type" value="Genomic_DNA"/>
</dbReference>
<evidence type="ECO:0000256" key="12">
    <source>
        <dbReference type="ARBA" id="ARBA00023206"/>
    </source>
</evidence>
<keyword evidence="10" id="KW-0496">Mitochondrion</keyword>
<evidence type="ECO:0000313" key="19">
    <source>
        <dbReference type="Proteomes" id="UP001497623"/>
    </source>
</evidence>
<dbReference type="GO" id="GO:0005739">
    <property type="term" value="C:mitochondrion"/>
    <property type="evidence" value="ECO:0007669"/>
    <property type="project" value="UniProtKB-SubCell"/>
</dbReference>
<dbReference type="Pfam" id="PF00462">
    <property type="entry name" value="Glutaredoxin"/>
    <property type="match status" value="1"/>
</dbReference>
<dbReference type="PANTHER" id="PTHR46679:SF1">
    <property type="entry name" value="GLUTAREDOXIN-2, MITOCHONDRIAL"/>
    <property type="match status" value="1"/>
</dbReference>